<dbReference type="InterPro" id="IPR002878">
    <property type="entry name" value="ChsH2_C"/>
</dbReference>
<dbReference type="InterPro" id="IPR022002">
    <property type="entry name" value="ChsH2_Znr"/>
</dbReference>
<comment type="caution">
    <text evidence="3">The sequence shown here is derived from an EMBL/GenBank/DDBJ whole genome shotgun (WGS) entry which is preliminary data.</text>
</comment>
<keyword evidence="4" id="KW-1185">Reference proteome</keyword>
<feature type="domain" description="ChsH2 rubredoxin-like zinc ribbon" evidence="2">
    <location>
        <begin position="6"/>
        <end position="39"/>
    </location>
</feature>
<dbReference type="Proteomes" id="UP000618818">
    <property type="component" value="Unassembled WGS sequence"/>
</dbReference>
<dbReference type="EMBL" id="JACXYZ010000003">
    <property type="protein sequence ID" value="MBD3926763.1"/>
    <property type="molecule type" value="Genomic_DNA"/>
</dbReference>
<organism evidence="3 4">
    <name type="scientific">Nocardioides cavernae</name>
    <dbReference type="NCBI Taxonomy" id="1921566"/>
    <lineage>
        <taxon>Bacteria</taxon>
        <taxon>Bacillati</taxon>
        <taxon>Actinomycetota</taxon>
        <taxon>Actinomycetes</taxon>
        <taxon>Propionibacteriales</taxon>
        <taxon>Nocardioidaceae</taxon>
        <taxon>Nocardioides</taxon>
    </lineage>
</organism>
<dbReference type="PANTHER" id="PTHR34075">
    <property type="entry name" value="BLR3430 PROTEIN"/>
    <property type="match status" value="1"/>
</dbReference>
<evidence type="ECO:0000259" key="2">
    <source>
        <dbReference type="Pfam" id="PF12172"/>
    </source>
</evidence>
<sequence>MTAAWWDATREHRFTVQACPACDHVQHPPRSHCTRCGGTGPLIPREISGAGTVDTFTVVHRGPRADVETPYVLARVRLAEGPVVLTRLPSEPQVGDPVTVGWVDLPDGRSLPVFRPTTQESA</sequence>
<evidence type="ECO:0000313" key="3">
    <source>
        <dbReference type="EMBL" id="MBD3926763.1"/>
    </source>
</evidence>
<evidence type="ECO:0000313" key="4">
    <source>
        <dbReference type="Proteomes" id="UP000618818"/>
    </source>
</evidence>
<protein>
    <submittedName>
        <fullName evidence="3">OB-fold domain-containing protein</fullName>
    </submittedName>
</protein>
<proteinExistence type="predicted"/>
<accession>A0ABR8NF62</accession>
<dbReference type="PANTHER" id="PTHR34075:SF5">
    <property type="entry name" value="BLR3430 PROTEIN"/>
    <property type="match status" value="1"/>
</dbReference>
<reference evidence="3 4" key="1">
    <citation type="submission" date="2020-09" db="EMBL/GenBank/DDBJ databases">
        <title>novel species in genus Nocardioides.</title>
        <authorList>
            <person name="Zhang G."/>
        </authorList>
    </citation>
    <scope>NUCLEOTIDE SEQUENCE [LARGE SCALE GENOMIC DNA]</scope>
    <source>
        <strain evidence="3 4">KCTC 39551</strain>
    </source>
</reference>
<dbReference type="InterPro" id="IPR012340">
    <property type="entry name" value="NA-bd_OB-fold"/>
</dbReference>
<dbReference type="SUPFAM" id="SSF50249">
    <property type="entry name" value="Nucleic acid-binding proteins"/>
    <property type="match status" value="1"/>
</dbReference>
<dbReference type="Pfam" id="PF01796">
    <property type="entry name" value="OB_ChsH2_C"/>
    <property type="match status" value="1"/>
</dbReference>
<gene>
    <name evidence="3" type="ORF">IEZ26_19240</name>
</gene>
<dbReference type="Gene3D" id="6.10.30.10">
    <property type="match status" value="1"/>
</dbReference>
<dbReference type="InterPro" id="IPR052513">
    <property type="entry name" value="Thioester_dehydratase-like"/>
</dbReference>
<feature type="domain" description="ChsH2 C-terminal OB-fold" evidence="1">
    <location>
        <begin position="45"/>
        <end position="102"/>
    </location>
</feature>
<name>A0ABR8NF62_9ACTN</name>
<dbReference type="Pfam" id="PF12172">
    <property type="entry name" value="zf-ChsH2"/>
    <property type="match status" value="1"/>
</dbReference>
<evidence type="ECO:0000259" key="1">
    <source>
        <dbReference type="Pfam" id="PF01796"/>
    </source>
</evidence>